<dbReference type="Pfam" id="PF00924">
    <property type="entry name" value="MS_channel_2nd"/>
    <property type="match status" value="1"/>
</dbReference>
<protein>
    <submittedName>
        <fullName evidence="7">Small-conductance mechanosensitive channel</fullName>
    </submittedName>
</protein>
<dbReference type="PANTHER" id="PTHR30221">
    <property type="entry name" value="SMALL-CONDUCTANCE MECHANOSENSITIVE CHANNEL"/>
    <property type="match status" value="1"/>
</dbReference>
<dbReference type="AlphaFoldDB" id="A0A2U9IQR0"/>
<dbReference type="InterPro" id="IPR023408">
    <property type="entry name" value="MscS_beta-dom_sf"/>
</dbReference>
<evidence type="ECO:0000313" key="8">
    <source>
        <dbReference type="Proteomes" id="UP000247586"/>
    </source>
</evidence>
<proteinExistence type="predicted"/>
<dbReference type="PROSITE" id="PS01246">
    <property type="entry name" value="UPF0003"/>
    <property type="match status" value="1"/>
</dbReference>
<dbReference type="SUPFAM" id="SSF50182">
    <property type="entry name" value="Sm-like ribonucleoproteins"/>
    <property type="match status" value="1"/>
</dbReference>
<feature type="transmembrane region" description="Helical" evidence="5">
    <location>
        <begin position="116"/>
        <end position="139"/>
    </location>
</feature>
<reference evidence="7" key="1">
    <citation type="submission" date="2018-05" db="EMBL/GenBank/DDBJ databases">
        <title>Complete Genome Sequences of Extremely Thermoacidophilic, Metal-Mobilizing Type-Strain Members of the Archaeal Family Sulfolobaceae: Acidianus brierleyi DSM-1651T, Acidianus sulfidivorans DSM-18786T, Metallosphaera hakonensis DSM-7519T, and Metallosphaera prunae DSM-10039T.</title>
        <authorList>
            <person name="Counts J.A."/>
            <person name="Kelly R.M."/>
        </authorList>
    </citation>
    <scope>NUCLEOTIDE SEQUENCE [LARGE SCALE GENOMIC DNA]</scope>
    <source>
        <strain evidence="7">HO1-1</strain>
    </source>
</reference>
<feature type="transmembrane region" description="Helical" evidence="5">
    <location>
        <begin position="73"/>
        <end position="96"/>
    </location>
</feature>
<dbReference type="PANTHER" id="PTHR30221:SF1">
    <property type="entry name" value="SMALL-CONDUCTANCE MECHANOSENSITIVE CHANNEL"/>
    <property type="match status" value="1"/>
</dbReference>
<dbReference type="STRING" id="1293036.GCA_001315825_02791"/>
<dbReference type="Proteomes" id="UP000247586">
    <property type="component" value="Chromosome"/>
</dbReference>
<dbReference type="GO" id="GO:0016020">
    <property type="term" value="C:membrane"/>
    <property type="evidence" value="ECO:0007669"/>
    <property type="project" value="UniProtKB-SubCell"/>
</dbReference>
<gene>
    <name evidence="7" type="ORF">DFR87_00030</name>
</gene>
<organism evidence="7 8">
    <name type="scientific">Metallosphaera hakonensis JCM 8857 = DSM 7519</name>
    <dbReference type="NCBI Taxonomy" id="1293036"/>
    <lineage>
        <taxon>Archaea</taxon>
        <taxon>Thermoproteota</taxon>
        <taxon>Thermoprotei</taxon>
        <taxon>Sulfolobales</taxon>
        <taxon>Sulfolobaceae</taxon>
        <taxon>Metallosphaera</taxon>
    </lineage>
</organism>
<feature type="domain" description="Mechanosensitive ion channel MscS" evidence="6">
    <location>
        <begin position="156"/>
        <end position="215"/>
    </location>
</feature>
<dbReference type="InterPro" id="IPR006685">
    <property type="entry name" value="MscS_channel_2nd"/>
</dbReference>
<keyword evidence="8" id="KW-1185">Reference proteome</keyword>
<evidence type="ECO:0000256" key="3">
    <source>
        <dbReference type="ARBA" id="ARBA00022989"/>
    </source>
</evidence>
<name>A0A2U9IQR0_9CREN</name>
<dbReference type="InterPro" id="IPR010920">
    <property type="entry name" value="LSM_dom_sf"/>
</dbReference>
<dbReference type="EMBL" id="CP029287">
    <property type="protein sequence ID" value="AWR98362.1"/>
    <property type="molecule type" value="Genomic_DNA"/>
</dbReference>
<keyword evidence="2 5" id="KW-0812">Transmembrane</keyword>
<sequence>MHLKDEEIKDIAQIRKRIAESTIKLVMYIVLYVIVAALINNLMFPYLESLNISLPSFLNSASLTTSISGYQPYINVLLSLLFGYLILQGFVSVVYWNLRLKYDHPTSASVRSVLRLVGLGALVAAIAGGVAGGVAGVALGGFLGIVIGFASQQVLGQAVAGLFLLLSRPFKIKDHVSVTGDEGTVEEITTLFTYVLKSDGTTVIIPNNSILGNKIYVFPQSPSQQTQQGQAQQK</sequence>
<dbReference type="KEGG" id="mhk:DFR87_00030"/>
<evidence type="ECO:0000256" key="1">
    <source>
        <dbReference type="ARBA" id="ARBA00004370"/>
    </source>
</evidence>
<comment type="subcellular location">
    <subcellularLocation>
        <location evidence="1">Membrane</location>
    </subcellularLocation>
</comment>
<dbReference type="InterPro" id="IPR006686">
    <property type="entry name" value="MscS_channel_CS"/>
</dbReference>
<evidence type="ECO:0000256" key="5">
    <source>
        <dbReference type="SAM" id="Phobius"/>
    </source>
</evidence>
<evidence type="ECO:0000313" key="7">
    <source>
        <dbReference type="EMBL" id="AWR98362.1"/>
    </source>
</evidence>
<feature type="transmembrane region" description="Helical" evidence="5">
    <location>
        <begin position="145"/>
        <end position="166"/>
    </location>
</feature>
<evidence type="ECO:0000256" key="4">
    <source>
        <dbReference type="ARBA" id="ARBA00023136"/>
    </source>
</evidence>
<evidence type="ECO:0000259" key="6">
    <source>
        <dbReference type="Pfam" id="PF00924"/>
    </source>
</evidence>
<dbReference type="InterPro" id="IPR045275">
    <property type="entry name" value="MscS_archaea/bacteria_type"/>
</dbReference>
<feature type="transmembrane region" description="Helical" evidence="5">
    <location>
        <begin position="25"/>
        <end position="47"/>
    </location>
</feature>
<accession>A0A2U9IQR0</accession>
<keyword evidence="4 5" id="KW-0472">Membrane</keyword>
<keyword evidence="3 5" id="KW-1133">Transmembrane helix</keyword>
<dbReference type="Gene3D" id="2.30.30.60">
    <property type="match status" value="1"/>
</dbReference>
<dbReference type="GO" id="GO:0008381">
    <property type="term" value="F:mechanosensitive monoatomic ion channel activity"/>
    <property type="evidence" value="ECO:0007669"/>
    <property type="project" value="InterPro"/>
</dbReference>
<evidence type="ECO:0000256" key="2">
    <source>
        <dbReference type="ARBA" id="ARBA00022692"/>
    </source>
</evidence>
<dbReference type="OrthoDB" id="31543at2157"/>